<dbReference type="SUPFAM" id="SSF54556">
    <property type="entry name" value="Chitinase insertion domain"/>
    <property type="match status" value="1"/>
</dbReference>
<dbReference type="InterPro" id="IPR011583">
    <property type="entry name" value="Chitinase_II/V-like_cat"/>
</dbReference>
<proteinExistence type="inferred from homology"/>
<keyword evidence="5" id="KW-0146">Chitin degradation</keyword>
<feature type="compositionally biased region" description="Gly residues" evidence="8">
    <location>
        <begin position="904"/>
        <end position="914"/>
    </location>
</feature>
<dbReference type="InterPro" id="IPR001119">
    <property type="entry name" value="SLH_dom"/>
</dbReference>
<evidence type="ECO:0000256" key="8">
    <source>
        <dbReference type="SAM" id="MobiDB-lite"/>
    </source>
</evidence>
<evidence type="ECO:0000256" key="6">
    <source>
        <dbReference type="ARBA" id="ARBA00023295"/>
    </source>
</evidence>
<dbReference type="EMBL" id="BOSM01000004">
    <property type="protein sequence ID" value="GIP58911.1"/>
    <property type="molecule type" value="Genomic_DNA"/>
</dbReference>
<keyword evidence="9" id="KW-0732">Signal</keyword>
<dbReference type="CDD" id="cd06548">
    <property type="entry name" value="GH18_chitinase"/>
    <property type="match status" value="1"/>
</dbReference>
<dbReference type="PROSITE" id="PS50853">
    <property type="entry name" value="FN3"/>
    <property type="match status" value="3"/>
</dbReference>
<dbReference type="InterPro" id="IPR029070">
    <property type="entry name" value="Chitinase_insertion_sf"/>
</dbReference>
<name>A0ABQ4MSD9_9BACL</name>
<feature type="domain" description="Fibronectin type-III" evidence="10">
    <location>
        <begin position="817"/>
        <end position="903"/>
    </location>
</feature>
<evidence type="ECO:0000313" key="13">
    <source>
        <dbReference type="EMBL" id="GIP58911.1"/>
    </source>
</evidence>
<evidence type="ECO:0000256" key="4">
    <source>
        <dbReference type="ARBA" id="ARBA00022801"/>
    </source>
</evidence>
<dbReference type="InterPro" id="IPR001223">
    <property type="entry name" value="Glyco_hydro18_cat"/>
</dbReference>
<keyword evidence="5" id="KW-0119">Carbohydrate metabolism</keyword>
<dbReference type="Gene3D" id="3.10.50.10">
    <property type="match status" value="1"/>
</dbReference>
<organism evidence="13 14">
    <name type="scientific">Paenibacillus woosongensis</name>
    <dbReference type="NCBI Taxonomy" id="307580"/>
    <lineage>
        <taxon>Bacteria</taxon>
        <taxon>Bacillati</taxon>
        <taxon>Bacillota</taxon>
        <taxon>Bacilli</taxon>
        <taxon>Bacillales</taxon>
        <taxon>Paenibacillaceae</taxon>
        <taxon>Paenibacillus</taxon>
    </lineage>
</organism>
<dbReference type="PROSITE" id="PS01095">
    <property type="entry name" value="GH18_1"/>
    <property type="match status" value="1"/>
</dbReference>
<dbReference type="Pfam" id="PF00704">
    <property type="entry name" value="Glyco_hydro_18"/>
    <property type="match status" value="1"/>
</dbReference>
<feature type="chain" id="PRO_5046380075" description="chitinase" evidence="9">
    <location>
        <begin position="23"/>
        <end position="1323"/>
    </location>
</feature>
<feature type="region of interest" description="Disordered" evidence="8">
    <location>
        <begin position="25"/>
        <end position="52"/>
    </location>
</feature>
<accession>A0ABQ4MSD9</accession>
<feature type="region of interest" description="Disordered" evidence="8">
    <location>
        <begin position="902"/>
        <end position="936"/>
    </location>
</feature>
<comment type="caution">
    <text evidence="13">The sequence shown here is derived from an EMBL/GenBank/DDBJ whole genome shotgun (WGS) entry which is preliminary data.</text>
</comment>
<evidence type="ECO:0000259" key="12">
    <source>
        <dbReference type="PROSITE" id="PS51910"/>
    </source>
</evidence>
<feature type="domain" description="SLH" evidence="11">
    <location>
        <begin position="1263"/>
        <end position="1323"/>
    </location>
</feature>
<protein>
    <recommendedName>
        <fullName evidence="3">chitinase</fullName>
        <ecNumber evidence="3">3.2.1.14</ecNumber>
    </recommendedName>
</protein>
<dbReference type="PANTHER" id="PTHR11177">
    <property type="entry name" value="CHITINASE"/>
    <property type="match status" value="1"/>
</dbReference>
<dbReference type="Proteomes" id="UP000681290">
    <property type="component" value="Unassembled WGS sequence"/>
</dbReference>
<dbReference type="InterPro" id="IPR003961">
    <property type="entry name" value="FN3_dom"/>
</dbReference>
<dbReference type="EC" id="3.2.1.14" evidence="3"/>
<feature type="domain" description="Fibronectin type-III" evidence="10">
    <location>
        <begin position="53"/>
        <end position="146"/>
    </location>
</feature>
<dbReference type="Pfam" id="PF00041">
    <property type="entry name" value="fn3"/>
    <property type="match status" value="2"/>
</dbReference>
<dbReference type="SUPFAM" id="SSF49265">
    <property type="entry name" value="Fibronectin type III"/>
    <property type="match status" value="3"/>
</dbReference>
<keyword evidence="14" id="KW-1185">Reference proteome</keyword>
<dbReference type="InterPro" id="IPR017853">
    <property type="entry name" value="GH"/>
</dbReference>
<comment type="similarity">
    <text evidence="2">Belongs to the glycosyl hydrolase 18 family. Chitinase class II subfamily.</text>
</comment>
<evidence type="ECO:0000259" key="10">
    <source>
        <dbReference type="PROSITE" id="PS50853"/>
    </source>
</evidence>
<feature type="compositionally biased region" description="Low complexity" evidence="8">
    <location>
        <begin position="915"/>
        <end position="924"/>
    </location>
</feature>
<feature type="signal peptide" evidence="9">
    <location>
        <begin position="1"/>
        <end position="22"/>
    </location>
</feature>
<dbReference type="Gene3D" id="3.20.20.80">
    <property type="entry name" value="Glycosidases"/>
    <property type="match status" value="1"/>
</dbReference>
<evidence type="ECO:0000259" key="11">
    <source>
        <dbReference type="PROSITE" id="PS51272"/>
    </source>
</evidence>
<sequence length="1323" mass="142941">MVWFLIFALAFTPLLSSITAHAADGSAPQSTASSANAPATVTSSTYAPQDPLAPQNLRVIPSSITSTEAAIEWDYDPNDPNHKADIDVWHADTDEYFTWGSGDSRTIDSLKPNTTYRLYATWYERPAPGAALRHKSNVVEFTTLDGPGKPEKTAGPANLRLVEVTHNQATFEWDYLPNDPNDIDVWNADTDGYITWGNLTTHAVSGLEPETTYRIYITWYDHRPSKAFKSNILEFTTTADNTVYEEAPLAPPSHLKVTDVSADKVTLSWGSSPRAAGYHIYVNGTLEGTTSGHNNTTITYGPLKTGETYTFAVSAVNDDEPPSENSNLVHMNWGELAQPKGLQIATSTRSLAALGWAPVPGATSYDIYQNGMKVGSSSENRYLAKGLEEGSTYRYKIVAANRLWSSAESEEITVVPGSNYNNITYYSSWSASPTGRNFHPKDIDVSQITHINYAFADLCWKKFGSAARACEDPNIPAQNRYVYNGEMIIGDPEFDFVNFKSLAEVRDQNPHLKLLISVGGWSWSNHFSNMARTEETRRSFADSAVKFLREYKLDGLDIDWEYPVEGGEDDNSRSPEDPVNFTLLMKTVREALDAAGFEDNKYYLLTIASGQGDNFVRNADLANSVQYLDFINIMTYDFSGSWETLAHHNSPLLYDKEHPLATSTAPRNHVLGGLLGHLIGGVPQHKLMAGVPYYGKAWADCPANGQYQTCGSILPGTWEAGILDFTDIEENFLNKNGYVRYWNEAAKVPYLYSEDTKGFVTYNDQVTMMYTASIVKSLDIAGVMSWDVSGDRNRTLTTQLVHDLPIDGRVNSSALAAPGQLALASKSANSLQIQWGAVTEATEYEVYVNNAMVGTTTASQYTINSLNPNTAYQIHLLAIAKSDEQIEKVSAASNVLTAQTSIGAGSGGSGGSGSSGTSSSGSGSTPPAPQKPKPEGQLDAKVVLDGSKALVTLPADTAVEAIHNSNSLNFQIAAGDQAKQAELEIPAEVIAALAAKGPQSSLSLLLDGREHRIPTALIAGEGNASISIVSPAPAETAALKELLPGKKMLTEPTVLRIEKRNADNTTIGLKHFGKSMVSEFITLDAGGIDVKSLIGIVYIPDSNEIRSVPTVVKVNSDGTITVEIKKTGNGIYALAQSSLPNLLDVSPWATKDVAEAIAKLIAASENAQHFGGKQETTRAEIISMIVRGLGIIPETSESVFADVDPQSKYANDIAAAYAAGLIKGRTGTAFDPNGLVTRQELAIMLANAMSYAGKENAAGAGALDRFKDQQAIASYAREAMASMVEHNIIHGMSADELAPGAYVTREQNIAAVMRMLRALQLSN</sequence>
<gene>
    <name evidence="13" type="ORF">J15TS10_27250</name>
</gene>
<evidence type="ECO:0000256" key="1">
    <source>
        <dbReference type="ARBA" id="ARBA00000822"/>
    </source>
</evidence>
<dbReference type="InterPro" id="IPR013783">
    <property type="entry name" value="Ig-like_fold"/>
</dbReference>
<feature type="compositionally biased region" description="Polar residues" evidence="8">
    <location>
        <begin position="27"/>
        <end position="47"/>
    </location>
</feature>
<reference evidence="13 14" key="1">
    <citation type="submission" date="2021-03" db="EMBL/GenBank/DDBJ databases">
        <title>Antimicrobial resistance genes in bacteria isolated from Japanese honey, and their potential for conferring macrolide and lincosamide resistance in the American foulbrood pathogen Paenibacillus larvae.</title>
        <authorList>
            <person name="Okamoto M."/>
            <person name="Kumagai M."/>
            <person name="Kanamori H."/>
            <person name="Takamatsu D."/>
        </authorList>
    </citation>
    <scope>NUCLEOTIDE SEQUENCE [LARGE SCALE GENOMIC DNA]</scope>
    <source>
        <strain evidence="13 14">J15TS10</strain>
    </source>
</reference>
<keyword evidence="4 7" id="KW-0378">Hydrolase</keyword>
<dbReference type="Gene3D" id="2.60.40.10">
    <property type="entry name" value="Immunoglobulins"/>
    <property type="match status" value="5"/>
</dbReference>
<dbReference type="SUPFAM" id="SSF51445">
    <property type="entry name" value="(Trans)glycosidases"/>
    <property type="match status" value="1"/>
</dbReference>
<dbReference type="InterPro" id="IPR036116">
    <property type="entry name" value="FN3_sf"/>
</dbReference>
<keyword evidence="6 7" id="KW-0326">Glycosidase</keyword>
<dbReference type="SMART" id="SM00636">
    <property type="entry name" value="Glyco_18"/>
    <property type="match status" value="1"/>
</dbReference>
<dbReference type="SMART" id="SM00060">
    <property type="entry name" value="FN3"/>
    <property type="match status" value="5"/>
</dbReference>
<evidence type="ECO:0000256" key="3">
    <source>
        <dbReference type="ARBA" id="ARBA00012729"/>
    </source>
</evidence>
<feature type="domain" description="SLH" evidence="11">
    <location>
        <begin position="1196"/>
        <end position="1259"/>
    </location>
</feature>
<evidence type="ECO:0000256" key="2">
    <source>
        <dbReference type="ARBA" id="ARBA00009121"/>
    </source>
</evidence>
<evidence type="ECO:0000256" key="9">
    <source>
        <dbReference type="SAM" id="SignalP"/>
    </source>
</evidence>
<feature type="domain" description="GH18" evidence="12">
    <location>
        <begin position="420"/>
        <end position="807"/>
    </location>
</feature>
<comment type="catalytic activity">
    <reaction evidence="1">
        <text>Random endo-hydrolysis of N-acetyl-beta-D-glucosaminide (1-&gt;4)-beta-linkages in chitin and chitodextrins.</text>
        <dbReference type="EC" id="3.2.1.14"/>
    </reaction>
</comment>
<dbReference type="PROSITE" id="PS51910">
    <property type="entry name" value="GH18_2"/>
    <property type="match status" value="1"/>
</dbReference>
<dbReference type="PROSITE" id="PS51272">
    <property type="entry name" value="SLH"/>
    <property type="match status" value="2"/>
</dbReference>
<dbReference type="CDD" id="cd00063">
    <property type="entry name" value="FN3"/>
    <property type="match status" value="4"/>
</dbReference>
<dbReference type="InterPro" id="IPR050314">
    <property type="entry name" value="Glycosyl_Hydrlase_18"/>
</dbReference>
<evidence type="ECO:0000256" key="7">
    <source>
        <dbReference type="RuleBase" id="RU000489"/>
    </source>
</evidence>
<keyword evidence="5" id="KW-0624">Polysaccharide degradation</keyword>
<dbReference type="InterPro" id="IPR001579">
    <property type="entry name" value="Glyco_hydro_18_chit_AS"/>
</dbReference>
<evidence type="ECO:0000256" key="5">
    <source>
        <dbReference type="ARBA" id="ARBA00023024"/>
    </source>
</evidence>
<dbReference type="Pfam" id="PF00395">
    <property type="entry name" value="SLH"/>
    <property type="match status" value="2"/>
</dbReference>
<dbReference type="PANTHER" id="PTHR11177:SF317">
    <property type="entry name" value="CHITINASE 12-RELATED"/>
    <property type="match status" value="1"/>
</dbReference>
<evidence type="ECO:0000313" key="14">
    <source>
        <dbReference type="Proteomes" id="UP000681290"/>
    </source>
</evidence>
<feature type="domain" description="Fibronectin type-III" evidence="10">
    <location>
        <begin position="251"/>
        <end position="339"/>
    </location>
</feature>